<protein>
    <submittedName>
        <fullName evidence="1">Uncharacterized protein</fullName>
    </submittedName>
</protein>
<dbReference type="EMBL" id="QXCT01000001">
    <property type="protein sequence ID" value="MDW9253188.1"/>
    <property type="molecule type" value="Genomic_DNA"/>
</dbReference>
<proteinExistence type="predicted"/>
<name>A0AAW9CVY0_BURTH</name>
<accession>A0AAW9CVY0</accession>
<evidence type="ECO:0000313" key="1">
    <source>
        <dbReference type="EMBL" id="MDW9253188.1"/>
    </source>
</evidence>
<evidence type="ECO:0000313" key="2">
    <source>
        <dbReference type="Proteomes" id="UP001272137"/>
    </source>
</evidence>
<gene>
    <name evidence="1" type="ORF">C7S16_6146</name>
</gene>
<reference evidence="1" key="1">
    <citation type="submission" date="2018-08" db="EMBL/GenBank/DDBJ databases">
        <title>Identification of Burkholderia cepacia strains that express a Burkholderia pseudomallei-like capsular polysaccharide.</title>
        <authorList>
            <person name="Burtnick M.N."/>
            <person name="Vongsouvath M."/>
            <person name="Newton P."/>
            <person name="Wuthiekanun V."/>
            <person name="Limmathurotsakul D."/>
            <person name="Brett P.J."/>
            <person name="Chantratita N."/>
            <person name="Dance D.A."/>
        </authorList>
    </citation>
    <scope>NUCLEOTIDE SEQUENCE</scope>
    <source>
        <strain evidence="1">SBXCC001</strain>
    </source>
</reference>
<organism evidence="1 2">
    <name type="scientific">Burkholderia thailandensis</name>
    <dbReference type="NCBI Taxonomy" id="57975"/>
    <lineage>
        <taxon>Bacteria</taxon>
        <taxon>Pseudomonadati</taxon>
        <taxon>Pseudomonadota</taxon>
        <taxon>Betaproteobacteria</taxon>
        <taxon>Burkholderiales</taxon>
        <taxon>Burkholderiaceae</taxon>
        <taxon>Burkholderia</taxon>
        <taxon>pseudomallei group</taxon>
    </lineage>
</organism>
<dbReference type="AlphaFoldDB" id="A0AAW9CVY0"/>
<comment type="caution">
    <text evidence="1">The sequence shown here is derived from an EMBL/GenBank/DDBJ whole genome shotgun (WGS) entry which is preliminary data.</text>
</comment>
<sequence>MEQGGSREPRIERQCAYGRREFECVKCVAIPDENGAIRKWE</sequence>
<dbReference type="Proteomes" id="UP001272137">
    <property type="component" value="Unassembled WGS sequence"/>
</dbReference>